<proteinExistence type="predicted"/>
<name>A0AAU7KND4_9GAMM</name>
<evidence type="ECO:0000313" key="1">
    <source>
        <dbReference type="EMBL" id="XBO73256.1"/>
    </source>
</evidence>
<reference evidence="1" key="1">
    <citation type="submission" date="2022-06" db="EMBL/GenBank/DDBJ databases">
        <title>A novel DMS-producing enzyme.</title>
        <authorList>
            <person name="Zhang Y."/>
        </authorList>
    </citation>
    <scope>NUCLEOTIDE SEQUENCE</scope>
    <source>
        <strain evidence="1">H10-59</strain>
    </source>
</reference>
<organism evidence="1">
    <name type="scientific">Halomonas sp. H10-59</name>
    <dbReference type="NCBI Taxonomy" id="2950874"/>
    <lineage>
        <taxon>Bacteria</taxon>
        <taxon>Pseudomonadati</taxon>
        <taxon>Pseudomonadota</taxon>
        <taxon>Gammaproteobacteria</taxon>
        <taxon>Oceanospirillales</taxon>
        <taxon>Halomonadaceae</taxon>
        <taxon>Halomonas</taxon>
    </lineage>
</organism>
<dbReference type="EMBL" id="CP098828">
    <property type="protein sequence ID" value="XBO73256.1"/>
    <property type="molecule type" value="Genomic_DNA"/>
</dbReference>
<dbReference type="RefSeq" id="WP_222569494.1">
    <property type="nucleotide sequence ID" value="NZ_CP098828.1"/>
</dbReference>
<accession>A0AAU7KND4</accession>
<gene>
    <name evidence="1" type="ORF">NFG57_10355</name>
</gene>
<dbReference type="AlphaFoldDB" id="A0AAU7KND4"/>
<sequence>MPQAPENPTVIRPDATIGSTFATNIDTIIDTNVDTNFGTNSEREFAA</sequence>
<protein>
    <submittedName>
        <fullName evidence="1">Uncharacterized protein</fullName>
    </submittedName>
</protein>